<organism evidence="3 4">
    <name type="scientific">Colocasia esculenta</name>
    <name type="common">Wild taro</name>
    <name type="synonym">Arum esculentum</name>
    <dbReference type="NCBI Taxonomy" id="4460"/>
    <lineage>
        <taxon>Eukaryota</taxon>
        <taxon>Viridiplantae</taxon>
        <taxon>Streptophyta</taxon>
        <taxon>Embryophyta</taxon>
        <taxon>Tracheophyta</taxon>
        <taxon>Spermatophyta</taxon>
        <taxon>Magnoliopsida</taxon>
        <taxon>Liliopsida</taxon>
        <taxon>Araceae</taxon>
        <taxon>Aroideae</taxon>
        <taxon>Colocasieae</taxon>
        <taxon>Colocasia</taxon>
    </lineage>
</organism>
<accession>A0A843V7R9</accession>
<name>A0A843V7R9_COLES</name>
<evidence type="ECO:0000256" key="1">
    <source>
        <dbReference type="SAM" id="MobiDB-lite"/>
    </source>
</evidence>
<gene>
    <name evidence="3" type="ORF">Taro_024811</name>
</gene>
<evidence type="ECO:0000313" key="4">
    <source>
        <dbReference type="Proteomes" id="UP000652761"/>
    </source>
</evidence>
<feature type="domain" description="Retrotransposon gag" evidence="2">
    <location>
        <begin position="38"/>
        <end position="90"/>
    </location>
</feature>
<sequence>MCGIQVLGLNPGGEQVSLVRVESASPGSAQFEDGAVEICWDEFVRIFRAKFVPEHIQDKMEQVFLSLTEGSMTVLEYEARVDTMVQNKGRNVKKRSSSVDTSPGQVDTKGRQVDTREPSQKACFAVWNSRSTLDHLRSTLETSPRELFCQSGTVCRHTSRA</sequence>
<dbReference type="Proteomes" id="UP000652761">
    <property type="component" value="Unassembled WGS sequence"/>
</dbReference>
<dbReference type="InterPro" id="IPR005162">
    <property type="entry name" value="Retrotrans_gag_dom"/>
</dbReference>
<evidence type="ECO:0000313" key="3">
    <source>
        <dbReference type="EMBL" id="MQL92188.1"/>
    </source>
</evidence>
<keyword evidence="4" id="KW-1185">Reference proteome</keyword>
<feature type="non-terminal residue" evidence="3">
    <location>
        <position position="1"/>
    </location>
</feature>
<feature type="region of interest" description="Disordered" evidence="1">
    <location>
        <begin position="89"/>
        <end position="117"/>
    </location>
</feature>
<proteinExistence type="predicted"/>
<dbReference type="Pfam" id="PF03732">
    <property type="entry name" value="Retrotrans_gag"/>
    <property type="match status" value="1"/>
</dbReference>
<reference evidence="3" key="1">
    <citation type="submission" date="2017-07" db="EMBL/GenBank/DDBJ databases">
        <title>Taro Niue Genome Assembly and Annotation.</title>
        <authorList>
            <person name="Atibalentja N."/>
            <person name="Keating K."/>
            <person name="Fields C.J."/>
        </authorList>
    </citation>
    <scope>NUCLEOTIDE SEQUENCE</scope>
    <source>
        <strain evidence="3">Niue_2</strain>
        <tissue evidence="3">Leaf</tissue>
    </source>
</reference>
<feature type="compositionally biased region" description="Basic and acidic residues" evidence="1">
    <location>
        <begin position="108"/>
        <end position="117"/>
    </location>
</feature>
<protein>
    <recommendedName>
        <fullName evidence="2">Retrotransposon gag domain-containing protein</fullName>
    </recommendedName>
</protein>
<evidence type="ECO:0000259" key="2">
    <source>
        <dbReference type="Pfam" id="PF03732"/>
    </source>
</evidence>
<dbReference type="EMBL" id="NMUH01001421">
    <property type="protein sequence ID" value="MQL92188.1"/>
    <property type="molecule type" value="Genomic_DNA"/>
</dbReference>
<dbReference type="AlphaFoldDB" id="A0A843V7R9"/>
<comment type="caution">
    <text evidence="3">The sequence shown here is derived from an EMBL/GenBank/DDBJ whole genome shotgun (WGS) entry which is preliminary data.</text>
</comment>